<evidence type="ECO:0008006" key="6">
    <source>
        <dbReference type="Google" id="ProtNLM"/>
    </source>
</evidence>
<dbReference type="EMBL" id="DS113712">
    <property type="protein sequence ID" value="EAX97514.1"/>
    <property type="molecule type" value="Genomic_DNA"/>
</dbReference>
<feature type="chain" id="PRO_5011999850" description="Polymorphic outer membrane protein" evidence="3">
    <location>
        <begin position="16"/>
        <end position="574"/>
    </location>
</feature>
<protein>
    <recommendedName>
        <fullName evidence="6">Polymorphic outer membrane protein</fullName>
    </recommendedName>
</protein>
<dbReference type="VEuPathDB" id="TrichDB:TVAG_429500"/>
<dbReference type="PANTHER" id="PTHR46155">
    <property type="entry name" value="BIFUNCTIONAL INHIBITOR/LIPID-TRANSFER PROTEIN/SEED STORAGE 2S ALBUMIN SUPERFAMILY PROTEIN"/>
    <property type="match status" value="1"/>
</dbReference>
<evidence type="ECO:0000256" key="2">
    <source>
        <dbReference type="SAM" id="Phobius"/>
    </source>
</evidence>
<reference evidence="4" key="2">
    <citation type="journal article" date="2007" name="Science">
        <title>Draft genome sequence of the sexually transmitted pathogen Trichomonas vaginalis.</title>
        <authorList>
            <person name="Carlton J.M."/>
            <person name="Hirt R.P."/>
            <person name="Silva J.C."/>
            <person name="Delcher A.L."/>
            <person name="Schatz M."/>
            <person name="Zhao Q."/>
            <person name="Wortman J.R."/>
            <person name="Bidwell S.L."/>
            <person name="Alsmark U.C.M."/>
            <person name="Besteiro S."/>
            <person name="Sicheritz-Ponten T."/>
            <person name="Noel C.J."/>
            <person name="Dacks J.B."/>
            <person name="Foster P.G."/>
            <person name="Simillion C."/>
            <person name="Van de Peer Y."/>
            <person name="Miranda-Saavedra D."/>
            <person name="Barton G.J."/>
            <person name="Westrop G.D."/>
            <person name="Mueller S."/>
            <person name="Dessi D."/>
            <person name="Fiori P.L."/>
            <person name="Ren Q."/>
            <person name="Paulsen I."/>
            <person name="Zhang H."/>
            <person name="Bastida-Corcuera F.D."/>
            <person name="Simoes-Barbosa A."/>
            <person name="Brown M.T."/>
            <person name="Hayes R.D."/>
            <person name="Mukherjee M."/>
            <person name="Okumura C.Y."/>
            <person name="Schneider R."/>
            <person name="Smith A.J."/>
            <person name="Vanacova S."/>
            <person name="Villalvazo M."/>
            <person name="Haas B.J."/>
            <person name="Pertea M."/>
            <person name="Feldblyum T.V."/>
            <person name="Utterback T.R."/>
            <person name="Shu C.L."/>
            <person name="Osoegawa K."/>
            <person name="de Jong P.J."/>
            <person name="Hrdy I."/>
            <person name="Horvathova L."/>
            <person name="Zubacova Z."/>
            <person name="Dolezal P."/>
            <person name="Malik S.B."/>
            <person name="Logsdon J.M. Jr."/>
            <person name="Henze K."/>
            <person name="Gupta A."/>
            <person name="Wang C.C."/>
            <person name="Dunne R.L."/>
            <person name="Upcroft J.A."/>
            <person name="Upcroft P."/>
            <person name="White O."/>
            <person name="Salzberg S.L."/>
            <person name="Tang P."/>
            <person name="Chiu C.-H."/>
            <person name="Lee Y.-S."/>
            <person name="Embley T.M."/>
            <person name="Coombs G.H."/>
            <person name="Mottram J.C."/>
            <person name="Tachezy J."/>
            <person name="Fraser-Liggett C.M."/>
            <person name="Johnson P.J."/>
        </authorList>
    </citation>
    <scope>NUCLEOTIDE SEQUENCE [LARGE SCALE GENOMIC DNA]</scope>
    <source>
        <strain evidence="4">G3</strain>
    </source>
</reference>
<feature type="compositionally biased region" description="Low complexity" evidence="1">
    <location>
        <begin position="550"/>
        <end position="565"/>
    </location>
</feature>
<feature type="region of interest" description="Disordered" evidence="1">
    <location>
        <begin position="547"/>
        <end position="574"/>
    </location>
</feature>
<evidence type="ECO:0000313" key="4">
    <source>
        <dbReference type="EMBL" id="EAX97514.1"/>
    </source>
</evidence>
<sequence length="574" mass="63444">MFLFSLLILSKQVSTHNYREQLGNGNFDFVDVVFDDITSSADGGALFFSGSSGSLKMTRIEFKNVQNGNAGGTIYINTGNSFPSTFNSVCVYNCRTSNNGNFGIFQMKSDDSLQFYLLTIASIPQTGYGTYNSQEIQVQNFTNINISKVIQNSGAVFQSSTKFNFKYANFEFCQKSLFNGMSSSRFEYCDFNRNQYSSTTNMIQTGSSIYMQWCFFLLNTNAQLTLNGSPTIIRDCYFDTYSVIAPNLQKTRVGTSTTVYPTNFDILNLYICYNLLPYTGTMSYLVDETPFMTMQETPVVTPYITAEQTPVTTPFKTAFNTPFNTAHNTPFNTAASTPHLTAKETPFNTPYLTAKETPFNTPYLTAKETPFNTPYKTAHKTNGETPAGTPHITPRASPLTPEPTPEPTPVRTFEMTPVPSESIPESVPTEETTPTPTKSPNAGGTDNNQEGSGSNKAGLPPLSWIGIAALIAAVVGAVIFAIIYFVRKPRIFAKKVEALPEGSDVQSDNTDDMNDLYNGNENKNENEQEVRDMMNPDNYQDINLVQDNINPTDNNDDVLLPNPDLGSDGNVLIQ</sequence>
<evidence type="ECO:0000313" key="5">
    <source>
        <dbReference type="Proteomes" id="UP000001542"/>
    </source>
</evidence>
<dbReference type="OrthoDB" id="10678966at2759"/>
<reference evidence="4" key="1">
    <citation type="submission" date="2006-10" db="EMBL/GenBank/DDBJ databases">
        <authorList>
            <person name="Amadeo P."/>
            <person name="Zhao Q."/>
            <person name="Wortman J."/>
            <person name="Fraser-Liggett C."/>
            <person name="Carlton J."/>
        </authorList>
    </citation>
    <scope>NUCLEOTIDE SEQUENCE</scope>
    <source>
        <strain evidence="4">G3</strain>
    </source>
</reference>
<gene>
    <name evidence="4" type="ORF">TVAG_429500</name>
</gene>
<dbReference type="InParanoid" id="A2FC57"/>
<keyword evidence="2" id="KW-1133">Transmembrane helix</keyword>
<accession>A2FC57</accession>
<dbReference type="PANTHER" id="PTHR46155:SF1">
    <property type="entry name" value="BIFUNCTIONAL INHIBITOR_LIPID-TRANSFER PROTEIN_SEED STORAGE 2S ALBUMIN SUPERFAMILY PROTEIN"/>
    <property type="match status" value="1"/>
</dbReference>
<evidence type="ECO:0000256" key="1">
    <source>
        <dbReference type="SAM" id="MobiDB-lite"/>
    </source>
</evidence>
<feature type="compositionally biased region" description="Polar residues" evidence="1">
    <location>
        <begin position="442"/>
        <end position="455"/>
    </location>
</feature>
<feature type="compositionally biased region" description="Low complexity" evidence="1">
    <location>
        <begin position="416"/>
        <end position="440"/>
    </location>
</feature>
<feature type="region of interest" description="Disordered" evidence="1">
    <location>
        <begin position="499"/>
        <end position="527"/>
    </location>
</feature>
<dbReference type="SMR" id="A2FC57"/>
<keyword evidence="2" id="KW-0472">Membrane</keyword>
<dbReference type="RefSeq" id="XP_001310444.1">
    <property type="nucleotide sequence ID" value="XM_001310443.1"/>
</dbReference>
<proteinExistence type="predicted"/>
<evidence type="ECO:0000256" key="3">
    <source>
        <dbReference type="SAM" id="SignalP"/>
    </source>
</evidence>
<dbReference type="Proteomes" id="UP000001542">
    <property type="component" value="Unassembled WGS sequence"/>
</dbReference>
<keyword evidence="2" id="KW-0812">Transmembrane</keyword>
<dbReference type="KEGG" id="tva:4755301"/>
<feature type="region of interest" description="Disordered" evidence="1">
    <location>
        <begin position="370"/>
        <end position="455"/>
    </location>
</feature>
<feature type="transmembrane region" description="Helical" evidence="2">
    <location>
        <begin position="462"/>
        <end position="486"/>
    </location>
</feature>
<dbReference type="VEuPathDB" id="TrichDB:TVAGG3_0646420"/>
<feature type="signal peptide" evidence="3">
    <location>
        <begin position="1"/>
        <end position="15"/>
    </location>
</feature>
<keyword evidence="5" id="KW-1185">Reference proteome</keyword>
<organism evidence="4 5">
    <name type="scientific">Trichomonas vaginalis (strain ATCC PRA-98 / G3)</name>
    <dbReference type="NCBI Taxonomy" id="412133"/>
    <lineage>
        <taxon>Eukaryota</taxon>
        <taxon>Metamonada</taxon>
        <taxon>Parabasalia</taxon>
        <taxon>Trichomonadida</taxon>
        <taxon>Trichomonadidae</taxon>
        <taxon>Trichomonas</taxon>
    </lineage>
</organism>
<keyword evidence="3" id="KW-0732">Signal</keyword>
<name>A2FC57_TRIV3</name>
<dbReference type="AlphaFoldDB" id="A2FC57"/>